<comment type="cofactor">
    <cofactor evidence="2">
        <name>K(+)</name>
        <dbReference type="ChEBI" id="CHEBI:29103"/>
    </cofactor>
</comment>
<evidence type="ECO:0000313" key="18">
    <source>
        <dbReference type="Proteomes" id="UP000189339"/>
    </source>
</evidence>
<keyword evidence="13 16" id="KW-0173">Coenzyme A biosynthesis</keyword>
<evidence type="ECO:0000256" key="16">
    <source>
        <dbReference type="HAMAP-Rule" id="MF_01274"/>
    </source>
</evidence>
<keyword evidence="8 16" id="KW-0808">Transferase</keyword>
<dbReference type="GO" id="GO:0015937">
    <property type="term" value="P:coenzyme A biosynthetic process"/>
    <property type="evidence" value="ECO:0007669"/>
    <property type="project" value="UniProtKB-UniRule"/>
</dbReference>
<evidence type="ECO:0000256" key="4">
    <source>
        <dbReference type="ARBA" id="ARBA00005225"/>
    </source>
</evidence>
<dbReference type="EMBL" id="MSCW01000014">
    <property type="protein sequence ID" value="ONF42154.1"/>
    <property type="molecule type" value="Genomic_DNA"/>
</dbReference>
<sequence length="243" mass="26283">MKLLIDVGNSRLKWQLRRQGSVVARGLGELAGADPLTDFPPAAPVKAIAISAVTADEVLAPLLRHLERRFSVEPRCYWAEAGRGGLRNAYEDPRRMGADRWHGMYGAWLRHRSGFVVVDAGSAVTLDYVDAGGQHLGGFILPGQGMMLRSLRRDVARVVFKPGEVLDDTPGKSTSECVNHGLAWLLAGLVERIQRDAESLGLTDVIVTGGDAPRWLALGLRARHCADLVFDGLAAIDAEEQGA</sequence>
<evidence type="ECO:0000256" key="14">
    <source>
        <dbReference type="ARBA" id="ARBA00038036"/>
    </source>
</evidence>
<comment type="subcellular location">
    <subcellularLocation>
        <location evidence="3 16">Cytoplasm</location>
    </subcellularLocation>
</comment>
<comment type="caution">
    <text evidence="17">The sequence shown here is derived from an EMBL/GenBank/DDBJ whole genome shotgun (WGS) entry which is preliminary data.</text>
</comment>
<dbReference type="RefSeq" id="WP_076725903.1">
    <property type="nucleotide sequence ID" value="NZ_JABWTC010000049.1"/>
</dbReference>
<evidence type="ECO:0000313" key="17">
    <source>
        <dbReference type="EMBL" id="ONF42154.1"/>
    </source>
</evidence>
<evidence type="ECO:0000256" key="7">
    <source>
        <dbReference type="ARBA" id="ARBA00022490"/>
    </source>
</evidence>
<dbReference type="Gene3D" id="3.30.420.40">
    <property type="match status" value="2"/>
</dbReference>
<dbReference type="NCBIfam" id="TIGR00671">
    <property type="entry name" value="baf"/>
    <property type="match status" value="1"/>
</dbReference>
<comment type="subunit">
    <text evidence="5 16">Homodimer.</text>
</comment>
<evidence type="ECO:0000256" key="1">
    <source>
        <dbReference type="ARBA" id="ARBA00001206"/>
    </source>
</evidence>
<evidence type="ECO:0000256" key="13">
    <source>
        <dbReference type="ARBA" id="ARBA00022993"/>
    </source>
</evidence>
<dbReference type="OrthoDB" id="9781305at2"/>
<dbReference type="EC" id="2.7.1.33" evidence="6 16"/>
<reference evidence="17 18" key="1">
    <citation type="submission" date="2016-12" db="EMBL/GenBank/DDBJ databases">
        <title>Marinobacter lutaoensis whole genome sequencing.</title>
        <authorList>
            <person name="Verma A."/>
            <person name="Krishnamurthi S."/>
        </authorList>
    </citation>
    <scope>NUCLEOTIDE SEQUENCE [LARGE SCALE GENOMIC DNA]</scope>
    <source>
        <strain evidence="17 18">T5054</strain>
    </source>
</reference>
<dbReference type="InterPro" id="IPR004619">
    <property type="entry name" value="Type_III_PanK"/>
</dbReference>
<comment type="catalytic activity">
    <reaction evidence="1 16">
        <text>(R)-pantothenate + ATP = (R)-4'-phosphopantothenate + ADP + H(+)</text>
        <dbReference type="Rhea" id="RHEA:16373"/>
        <dbReference type="ChEBI" id="CHEBI:10986"/>
        <dbReference type="ChEBI" id="CHEBI:15378"/>
        <dbReference type="ChEBI" id="CHEBI:29032"/>
        <dbReference type="ChEBI" id="CHEBI:30616"/>
        <dbReference type="ChEBI" id="CHEBI:456216"/>
        <dbReference type="EC" id="2.7.1.33"/>
    </reaction>
</comment>
<comment type="function">
    <text evidence="16">Catalyzes the phosphorylation of pantothenate (Pan), the first step in CoA biosynthesis.</text>
</comment>
<evidence type="ECO:0000256" key="5">
    <source>
        <dbReference type="ARBA" id="ARBA00011738"/>
    </source>
</evidence>
<dbReference type="AlphaFoldDB" id="A0A1V2DNC6"/>
<dbReference type="GO" id="GO:0005524">
    <property type="term" value="F:ATP binding"/>
    <property type="evidence" value="ECO:0007669"/>
    <property type="project" value="UniProtKB-UniRule"/>
</dbReference>
<feature type="binding site" evidence="16">
    <location>
        <begin position="97"/>
        <end position="100"/>
    </location>
    <ligand>
        <name>substrate</name>
    </ligand>
</feature>
<dbReference type="Proteomes" id="UP000189339">
    <property type="component" value="Unassembled WGS sequence"/>
</dbReference>
<dbReference type="PANTHER" id="PTHR34265">
    <property type="entry name" value="TYPE III PANTOTHENATE KINASE"/>
    <property type="match status" value="1"/>
</dbReference>
<feature type="binding site" evidence="16">
    <location>
        <position position="174"/>
    </location>
    <ligand>
        <name>substrate</name>
    </ligand>
</feature>
<evidence type="ECO:0000256" key="8">
    <source>
        <dbReference type="ARBA" id="ARBA00022679"/>
    </source>
</evidence>
<keyword evidence="11 16" id="KW-0067">ATP-binding</keyword>
<accession>A0A1V2DNC6</accession>
<evidence type="ECO:0000256" key="2">
    <source>
        <dbReference type="ARBA" id="ARBA00001958"/>
    </source>
</evidence>
<dbReference type="Pfam" id="PF03309">
    <property type="entry name" value="Pan_kinase"/>
    <property type="match status" value="1"/>
</dbReference>
<keyword evidence="10 16" id="KW-0418">Kinase</keyword>
<feature type="binding site" evidence="16">
    <location>
        <position position="90"/>
    </location>
    <ligand>
        <name>substrate</name>
    </ligand>
</feature>
<dbReference type="UniPathway" id="UPA00241">
    <property type="reaction ID" value="UER00352"/>
</dbReference>
<evidence type="ECO:0000256" key="12">
    <source>
        <dbReference type="ARBA" id="ARBA00022958"/>
    </source>
</evidence>
<feature type="binding site" evidence="16">
    <location>
        <position position="119"/>
    </location>
    <ligand>
        <name>K(+)</name>
        <dbReference type="ChEBI" id="CHEBI:29103"/>
    </ligand>
</feature>
<name>A0A1V2DNC6_9GAMM</name>
<keyword evidence="18" id="KW-1185">Reference proteome</keyword>
<evidence type="ECO:0000256" key="11">
    <source>
        <dbReference type="ARBA" id="ARBA00022840"/>
    </source>
</evidence>
<dbReference type="CDD" id="cd24015">
    <property type="entry name" value="ASKHA_NBD_PanK-III"/>
    <property type="match status" value="1"/>
</dbReference>
<evidence type="ECO:0000256" key="10">
    <source>
        <dbReference type="ARBA" id="ARBA00022777"/>
    </source>
</evidence>
<comment type="cofactor">
    <cofactor evidence="16">
        <name>NH4(+)</name>
        <dbReference type="ChEBI" id="CHEBI:28938"/>
    </cofactor>
    <cofactor evidence="16">
        <name>K(+)</name>
        <dbReference type="ChEBI" id="CHEBI:29103"/>
    </cofactor>
    <text evidence="16">A monovalent cation. Ammonium or potassium.</text>
</comment>
<evidence type="ECO:0000256" key="3">
    <source>
        <dbReference type="ARBA" id="ARBA00004496"/>
    </source>
</evidence>
<dbReference type="GO" id="GO:0046872">
    <property type="term" value="F:metal ion binding"/>
    <property type="evidence" value="ECO:0007669"/>
    <property type="project" value="UniProtKB-KW"/>
</dbReference>
<feature type="binding site" evidence="16">
    <location>
        <position position="122"/>
    </location>
    <ligand>
        <name>ATP</name>
        <dbReference type="ChEBI" id="CHEBI:30616"/>
    </ligand>
</feature>
<gene>
    <name evidence="16" type="primary">coaX</name>
    <name evidence="17" type="ORF">BTO32_17215</name>
</gene>
<dbReference type="PANTHER" id="PTHR34265:SF1">
    <property type="entry name" value="TYPE III PANTOTHENATE KINASE"/>
    <property type="match status" value="1"/>
</dbReference>
<keyword evidence="7 16" id="KW-0963">Cytoplasm</keyword>
<keyword evidence="12 16" id="KW-0630">Potassium</keyword>
<evidence type="ECO:0000256" key="6">
    <source>
        <dbReference type="ARBA" id="ARBA00012102"/>
    </source>
</evidence>
<dbReference type="GO" id="GO:0004594">
    <property type="term" value="F:pantothenate kinase activity"/>
    <property type="evidence" value="ECO:0007669"/>
    <property type="project" value="UniProtKB-UniRule"/>
</dbReference>
<organism evidence="17 18">
    <name type="scientific">Marinobacter lutaoensis</name>
    <dbReference type="NCBI Taxonomy" id="135739"/>
    <lineage>
        <taxon>Bacteria</taxon>
        <taxon>Pseudomonadati</taxon>
        <taxon>Pseudomonadota</taxon>
        <taxon>Gammaproteobacteria</taxon>
        <taxon>Pseudomonadales</taxon>
        <taxon>Marinobacteraceae</taxon>
        <taxon>Marinobacter</taxon>
    </lineage>
</organism>
<feature type="active site" description="Proton acceptor" evidence="16">
    <location>
        <position position="99"/>
    </location>
</feature>
<protein>
    <recommendedName>
        <fullName evidence="15 16">Type III pantothenate kinase</fullName>
        <ecNumber evidence="6 16">2.7.1.33</ecNumber>
    </recommendedName>
    <alternativeName>
        <fullName evidence="16">PanK-III</fullName>
    </alternativeName>
    <alternativeName>
        <fullName evidence="16">Pantothenic acid kinase</fullName>
    </alternativeName>
</protein>
<comment type="similarity">
    <text evidence="14 16">Belongs to the type III pantothenate kinase family.</text>
</comment>
<dbReference type="HAMAP" id="MF_01274">
    <property type="entry name" value="Pantothen_kinase_3"/>
    <property type="match status" value="1"/>
</dbReference>
<proteinExistence type="inferred from homology"/>
<evidence type="ECO:0000256" key="9">
    <source>
        <dbReference type="ARBA" id="ARBA00022741"/>
    </source>
</evidence>
<dbReference type="STRING" id="135739.BTO32_17215"/>
<dbReference type="InterPro" id="IPR043129">
    <property type="entry name" value="ATPase_NBD"/>
</dbReference>
<dbReference type="GO" id="GO:0005737">
    <property type="term" value="C:cytoplasm"/>
    <property type="evidence" value="ECO:0007669"/>
    <property type="project" value="UniProtKB-SubCell"/>
</dbReference>
<keyword evidence="9 16" id="KW-0547">Nucleotide-binding</keyword>
<feature type="binding site" evidence="16">
    <location>
        <begin position="6"/>
        <end position="13"/>
    </location>
    <ligand>
        <name>ATP</name>
        <dbReference type="ChEBI" id="CHEBI:30616"/>
    </ligand>
</feature>
<evidence type="ECO:0000256" key="15">
    <source>
        <dbReference type="ARBA" id="ARBA00040883"/>
    </source>
</evidence>
<comment type="pathway">
    <text evidence="4 16">Cofactor biosynthesis; coenzyme A biosynthesis; CoA from (R)-pantothenate: step 1/5.</text>
</comment>
<dbReference type="SUPFAM" id="SSF53067">
    <property type="entry name" value="Actin-like ATPase domain"/>
    <property type="match status" value="2"/>
</dbReference>
<keyword evidence="16" id="KW-0479">Metal-binding</keyword>